<keyword evidence="5" id="KW-1185">Reference proteome</keyword>
<organism evidence="4 5">
    <name type="scientific">Solimicrobium silvestre</name>
    <dbReference type="NCBI Taxonomy" id="2099400"/>
    <lineage>
        <taxon>Bacteria</taxon>
        <taxon>Pseudomonadati</taxon>
        <taxon>Pseudomonadota</taxon>
        <taxon>Betaproteobacteria</taxon>
        <taxon>Burkholderiales</taxon>
        <taxon>Oxalobacteraceae</taxon>
        <taxon>Solimicrobium</taxon>
    </lineage>
</organism>
<evidence type="ECO:0000313" key="4">
    <source>
        <dbReference type="EMBL" id="PRC93900.1"/>
    </source>
</evidence>
<comment type="caution">
    <text evidence="4">The sequence shown here is derived from an EMBL/GenBank/DDBJ whole genome shotgun (WGS) entry which is preliminary data.</text>
</comment>
<keyword evidence="4" id="KW-0282">Flagellum</keyword>
<dbReference type="OrthoDB" id="9807950at2"/>
<dbReference type="PANTHER" id="PTHR30531:SF12">
    <property type="entry name" value="FLAGELLAR BIOSYNTHETIC PROTEIN FLHB"/>
    <property type="match status" value="1"/>
</dbReference>
<dbReference type="EMBL" id="PUGF01000005">
    <property type="protein sequence ID" value="PRC93900.1"/>
    <property type="molecule type" value="Genomic_DNA"/>
</dbReference>
<gene>
    <name evidence="4" type="ORF">S2091_1509</name>
</gene>
<dbReference type="SUPFAM" id="SSF160544">
    <property type="entry name" value="EscU C-terminal domain-like"/>
    <property type="match status" value="1"/>
</dbReference>
<evidence type="ECO:0000256" key="2">
    <source>
        <dbReference type="SAM" id="MobiDB-lite"/>
    </source>
</evidence>
<dbReference type="Pfam" id="PF01312">
    <property type="entry name" value="Bac_export_2"/>
    <property type="match status" value="1"/>
</dbReference>
<dbReference type="RefSeq" id="WP_105531175.1">
    <property type="nucleotide sequence ID" value="NZ_PUGF01000005.1"/>
</dbReference>
<evidence type="ECO:0000256" key="3">
    <source>
        <dbReference type="SAM" id="Phobius"/>
    </source>
</evidence>
<dbReference type="GO" id="GO:0009306">
    <property type="term" value="P:protein secretion"/>
    <property type="evidence" value="ECO:0007669"/>
    <property type="project" value="InterPro"/>
</dbReference>
<dbReference type="InterPro" id="IPR006135">
    <property type="entry name" value="T3SS_substrate_exporter"/>
</dbReference>
<evidence type="ECO:0000313" key="5">
    <source>
        <dbReference type="Proteomes" id="UP000237839"/>
    </source>
</evidence>
<feature type="compositionally biased region" description="Basic and acidic residues" evidence="2">
    <location>
        <begin position="1"/>
        <end position="22"/>
    </location>
</feature>
<sequence>MSEQEQDRSEAATPYKLKEAQHRGQVSKSQEATFAAILAAFVMVLYSVGPSIARQELRLTQQVFDHAARMDWSADTTGAWLFGVLSTALLYLMPLFLAIICAAILANMAQVGAIFSFKPVTPDFDRINPANGLKRIFSITLVYNAGKSLFKLFALTWVLWIVLEHAFPRLFTLGQINVRAHGSLVMGELPPMLFKLLLIILILALLDVGYTRWDYSKKMRMSRREVRDEGKQREGDPRIRARLRQIRAELLKQSRALRSLPDADVLITNPTHIAIALSYKHGEMPAPKMLAKGAGGLAKKMREIARLHNIPVVENRPLARAMYKRVKSGEYLPEDLYPMTAKILLWVYSLRKARARMESSQ</sequence>
<dbReference type="PRINTS" id="PR00950">
    <property type="entry name" value="TYPE3IMSPROT"/>
</dbReference>
<reference evidence="4 5" key="1">
    <citation type="submission" date="2018-02" db="EMBL/GenBank/DDBJ databases">
        <title>Solimicrobium silvestre gen. nov., sp. nov., isolated from alpine forest soil.</title>
        <authorList>
            <person name="Margesin R."/>
            <person name="Albuquerque L."/>
            <person name="Zhang D.-C."/>
            <person name="Froufe H.J.C."/>
            <person name="Severino R."/>
            <person name="Roxo I."/>
            <person name="Egas C."/>
            <person name="Da Costa M.S."/>
        </authorList>
    </citation>
    <scope>NUCLEOTIDE SEQUENCE [LARGE SCALE GENOMIC DNA]</scope>
    <source>
        <strain evidence="4 5">S20-91</strain>
    </source>
</reference>
<keyword evidence="3" id="KW-1133">Transmembrane helix</keyword>
<protein>
    <submittedName>
        <fullName evidence="4">Flagellar biosynthesis pathway component FlhB</fullName>
    </submittedName>
</protein>
<keyword evidence="4" id="KW-0969">Cilium</keyword>
<dbReference type="PANTHER" id="PTHR30531">
    <property type="entry name" value="FLAGELLAR BIOSYNTHETIC PROTEIN FLHB"/>
    <property type="match status" value="1"/>
</dbReference>
<keyword evidence="3" id="KW-0812">Transmembrane</keyword>
<proteinExistence type="inferred from homology"/>
<feature type="transmembrane region" description="Helical" evidence="3">
    <location>
        <begin position="32"/>
        <end position="49"/>
    </location>
</feature>
<feature type="transmembrane region" description="Helical" evidence="3">
    <location>
        <begin position="141"/>
        <end position="163"/>
    </location>
</feature>
<accession>A0A2S9H1S3</accession>
<dbReference type="Proteomes" id="UP000237839">
    <property type="component" value="Unassembled WGS sequence"/>
</dbReference>
<name>A0A2S9H1S3_9BURK</name>
<feature type="transmembrane region" description="Helical" evidence="3">
    <location>
        <begin position="79"/>
        <end position="106"/>
    </location>
</feature>
<feature type="transmembrane region" description="Helical" evidence="3">
    <location>
        <begin position="192"/>
        <end position="213"/>
    </location>
</feature>
<keyword evidence="3" id="KW-0472">Membrane</keyword>
<dbReference type="Gene3D" id="3.40.1690.10">
    <property type="entry name" value="secretion proteins EscU"/>
    <property type="match status" value="1"/>
</dbReference>
<dbReference type="InterPro" id="IPR029025">
    <property type="entry name" value="T3SS_substrate_exporter_C"/>
</dbReference>
<dbReference type="GO" id="GO:0005886">
    <property type="term" value="C:plasma membrane"/>
    <property type="evidence" value="ECO:0007669"/>
    <property type="project" value="TreeGrafter"/>
</dbReference>
<dbReference type="Gene3D" id="6.10.250.2080">
    <property type="match status" value="1"/>
</dbReference>
<dbReference type="AlphaFoldDB" id="A0A2S9H1S3"/>
<comment type="similarity">
    <text evidence="1">Belongs to the type III secretion exporter family.</text>
</comment>
<feature type="region of interest" description="Disordered" evidence="2">
    <location>
        <begin position="1"/>
        <end position="24"/>
    </location>
</feature>
<keyword evidence="4" id="KW-0966">Cell projection</keyword>
<evidence type="ECO:0000256" key="1">
    <source>
        <dbReference type="ARBA" id="ARBA00010690"/>
    </source>
</evidence>